<dbReference type="Proteomes" id="UP000717996">
    <property type="component" value="Unassembled WGS sequence"/>
</dbReference>
<keyword evidence="1" id="KW-0472">Membrane</keyword>
<dbReference type="OrthoDB" id="2233685at2759"/>
<gene>
    <name evidence="2" type="ORF">G6F51_007679</name>
</gene>
<feature type="transmembrane region" description="Helical" evidence="1">
    <location>
        <begin position="41"/>
        <end position="61"/>
    </location>
</feature>
<name>A0A9P7C972_RHIOR</name>
<dbReference type="EMBL" id="JAANIT010001174">
    <property type="protein sequence ID" value="KAG1541781.1"/>
    <property type="molecule type" value="Genomic_DNA"/>
</dbReference>
<evidence type="ECO:0000313" key="2">
    <source>
        <dbReference type="EMBL" id="KAG1541781.1"/>
    </source>
</evidence>
<comment type="caution">
    <text evidence="2">The sequence shown here is derived from an EMBL/GenBank/DDBJ whole genome shotgun (WGS) entry which is preliminary data.</text>
</comment>
<evidence type="ECO:0000313" key="3">
    <source>
        <dbReference type="Proteomes" id="UP000717996"/>
    </source>
</evidence>
<reference evidence="2" key="1">
    <citation type="journal article" date="2020" name="Microb. Genom.">
        <title>Genetic diversity of clinical and environmental Mucorales isolates obtained from an investigation of mucormycosis cases among solid organ transplant recipients.</title>
        <authorList>
            <person name="Nguyen M.H."/>
            <person name="Kaul D."/>
            <person name="Muto C."/>
            <person name="Cheng S.J."/>
            <person name="Richter R.A."/>
            <person name="Bruno V.M."/>
            <person name="Liu G."/>
            <person name="Beyhan S."/>
            <person name="Sundermann A.J."/>
            <person name="Mounaud S."/>
            <person name="Pasculle A.W."/>
            <person name="Nierman W.C."/>
            <person name="Driscoll E."/>
            <person name="Cumbie R."/>
            <person name="Clancy C.J."/>
            <person name="Dupont C.L."/>
        </authorList>
    </citation>
    <scope>NUCLEOTIDE SEQUENCE</scope>
    <source>
        <strain evidence="2">GL16</strain>
    </source>
</reference>
<proteinExistence type="predicted"/>
<sequence length="548" mass="61500">MLLIAAKTDNLNLSIIWQKAPFTRFRELPNLTGKQKPFTKVTVIIATLVSIAIGYLPTIYLKYNAPVSFIDTNQTAELLPVPGVTIPILNYSRFDDIYSIRYYSDNVFYKDVNHDITDYTGGFNISWQPDVNSYHSLDTTFIKDDGSPTKQAMNSTYNIFVQLQNEFKNHSYNGKLVETKTEATLFDVLNEVVQSTYLYLLHNDSSIGGLTTPGMILQNLPLSVLYSSQIAASFMTTSMYKYCDYLYYVEESMIITSGLALQMPDDVFLTRHPQLKGSGMDIAPSLLTMDLKSRTLQQIYVTPGNVSNTVCSYASTRFLATCVTKNIIMKSNKAQPVSSKCYNSYDTFCVTQSCMPGTSYSLADSNGWLVLANNGEIKPNKLETDFNPPLPQPRDIPDIIRRVVTGERYNCTVLKFSSAYRAEKLLVITILSILVSLLLIFGSPFICTRFSTFDRSLAALLTAMSVPELKCCKSGVPDMDFSVLVDDESKHLRLTINQRVIKAEEQIGANWLPLEVVDNNADLNLQLKGHQEVSHDSSGSEFYFKHDT</sequence>
<dbReference type="AlphaFoldDB" id="A0A9P7C972"/>
<organism evidence="2 3">
    <name type="scientific">Rhizopus oryzae</name>
    <name type="common">Mucormycosis agent</name>
    <name type="synonym">Rhizopus arrhizus var. delemar</name>
    <dbReference type="NCBI Taxonomy" id="64495"/>
    <lineage>
        <taxon>Eukaryota</taxon>
        <taxon>Fungi</taxon>
        <taxon>Fungi incertae sedis</taxon>
        <taxon>Mucoromycota</taxon>
        <taxon>Mucoromycotina</taxon>
        <taxon>Mucoromycetes</taxon>
        <taxon>Mucorales</taxon>
        <taxon>Mucorineae</taxon>
        <taxon>Rhizopodaceae</taxon>
        <taxon>Rhizopus</taxon>
    </lineage>
</organism>
<accession>A0A9P7C972</accession>
<feature type="transmembrane region" description="Helical" evidence="1">
    <location>
        <begin position="425"/>
        <end position="446"/>
    </location>
</feature>
<evidence type="ECO:0000256" key="1">
    <source>
        <dbReference type="SAM" id="Phobius"/>
    </source>
</evidence>
<keyword evidence="1" id="KW-1133">Transmembrane helix</keyword>
<protein>
    <submittedName>
        <fullName evidence="2">Uncharacterized protein</fullName>
    </submittedName>
</protein>
<keyword evidence="1" id="KW-0812">Transmembrane</keyword>